<dbReference type="Ensembl" id="ENSTGET00000029761.1">
    <property type="protein sequence ID" value="ENSTGEP00000024982.1"/>
    <property type="gene ID" value="ENSTGEG00000020165.1"/>
</dbReference>
<proteinExistence type="predicted"/>
<organism evidence="2 3">
    <name type="scientific">Theropithecus gelada</name>
    <name type="common">Gelada baboon</name>
    <dbReference type="NCBI Taxonomy" id="9565"/>
    <lineage>
        <taxon>Eukaryota</taxon>
        <taxon>Metazoa</taxon>
        <taxon>Chordata</taxon>
        <taxon>Craniata</taxon>
        <taxon>Vertebrata</taxon>
        <taxon>Euteleostomi</taxon>
        <taxon>Mammalia</taxon>
        <taxon>Eutheria</taxon>
        <taxon>Euarchontoglires</taxon>
        <taxon>Primates</taxon>
        <taxon>Haplorrhini</taxon>
        <taxon>Catarrhini</taxon>
        <taxon>Cercopithecidae</taxon>
        <taxon>Cercopithecinae</taxon>
        <taxon>Theropithecus</taxon>
    </lineage>
</organism>
<name>A0A8D2FQS2_THEGE</name>
<feature type="transmembrane region" description="Helical" evidence="1">
    <location>
        <begin position="6"/>
        <end position="26"/>
    </location>
</feature>
<sequence>MFIECVGNYFLFFLFFYFFFETESAFSQRNAYFFDWTFWLYLIIKVLPFFSLSLDLENGFILVFFLINSFWSVQSLQLLVMSPCQTLAFYDSHQC</sequence>
<accession>A0A8D2FQS2</accession>
<keyword evidence="1" id="KW-1133">Transmembrane helix</keyword>
<keyword evidence="1" id="KW-0812">Transmembrane</keyword>
<protein>
    <submittedName>
        <fullName evidence="2">Uncharacterized protein</fullName>
    </submittedName>
</protein>
<evidence type="ECO:0000256" key="1">
    <source>
        <dbReference type="SAM" id="Phobius"/>
    </source>
</evidence>
<reference evidence="2" key="1">
    <citation type="submission" date="2018-05" db="EMBL/GenBank/DDBJ databases">
        <title>Whole genome of Theropithecus gelada.</title>
        <authorList>
            <person name="Chiou K.L."/>
            <person name="Snyder-Mackler N."/>
        </authorList>
    </citation>
    <scope>NUCLEOTIDE SEQUENCE [LARGE SCALE GENOMIC DNA]</scope>
</reference>
<evidence type="ECO:0000313" key="3">
    <source>
        <dbReference type="Proteomes" id="UP000694411"/>
    </source>
</evidence>
<dbReference type="Proteomes" id="UP000694411">
    <property type="component" value="Chromosome 11"/>
</dbReference>
<feature type="transmembrane region" description="Helical" evidence="1">
    <location>
        <begin position="60"/>
        <end position="80"/>
    </location>
</feature>
<reference evidence="2" key="3">
    <citation type="submission" date="2025-09" db="UniProtKB">
        <authorList>
            <consortium name="Ensembl"/>
        </authorList>
    </citation>
    <scope>IDENTIFICATION</scope>
</reference>
<feature type="transmembrane region" description="Helical" evidence="1">
    <location>
        <begin position="38"/>
        <end position="54"/>
    </location>
</feature>
<keyword evidence="1" id="KW-0472">Membrane</keyword>
<reference evidence="2" key="2">
    <citation type="submission" date="2025-08" db="UniProtKB">
        <authorList>
            <consortium name="Ensembl"/>
        </authorList>
    </citation>
    <scope>IDENTIFICATION</scope>
</reference>
<dbReference type="AlphaFoldDB" id="A0A8D2FQS2"/>
<evidence type="ECO:0000313" key="2">
    <source>
        <dbReference type="Ensembl" id="ENSTGEP00000024982.1"/>
    </source>
</evidence>
<keyword evidence="3" id="KW-1185">Reference proteome</keyword>